<dbReference type="SUPFAM" id="SSF47794">
    <property type="entry name" value="Rad51 N-terminal domain-like"/>
    <property type="match status" value="2"/>
</dbReference>
<comment type="function">
    <text evidence="7">Participates in both transcription termination and antitermination.</text>
</comment>
<evidence type="ECO:0000256" key="6">
    <source>
        <dbReference type="ARBA" id="ARBA00023163"/>
    </source>
</evidence>
<protein>
    <recommendedName>
        <fullName evidence="7">Transcription termination/antitermination protein NusA</fullName>
    </recommendedName>
</protein>
<accession>A0A060A1Z9</accession>
<dbReference type="SUPFAM" id="SSF69705">
    <property type="entry name" value="Transcription factor NusA, N-terminal domain"/>
    <property type="match status" value="1"/>
</dbReference>
<organism evidence="9 10">
    <name type="scientific">Acidithiobacillus caldus (strain ATCC 51756 / DSM 8584 / KU)</name>
    <dbReference type="NCBI Taxonomy" id="637389"/>
    <lineage>
        <taxon>Bacteria</taxon>
        <taxon>Pseudomonadati</taxon>
        <taxon>Pseudomonadota</taxon>
        <taxon>Acidithiobacillia</taxon>
        <taxon>Acidithiobacillales</taxon>
        <taxon>Acidithiobacillaceae</taxon>
        <taxon>Acidithiobacillus</taxon>
    </lineage>
</organism>
<dbReference type="Pfam" id="PF13184">
    <property type="entry name" value="KH_NusA_1st"/>
    <property type="match status" value="1"/>
</dbReference>
<dbReference type="Gene3D" id="3.30.1480.10">
    <property type="entry name" value="NusA, N-terminal domain"/>
    <property type="match status" value="1"/>
</dbReference>
<dbReference type="Pfam" id="PF08529">
    <property type="entry name" value="NusA_N"/>
    <property type="match status" value="1"/>
</dbReference>
<proteinExistence type="inferred from homology"/>
<dbReference type="AlphaFoldDB" id="A0A060A1Z9"/>
<dbReference type="InterPro" id="IPR013735">
    <property type="entry name" value="TF_NusA_N"/>
</dbReference>
<dbReference type="HAMAP" id="MF_00945_B">
    <property type="entry name" value="NusA_B"/>
    <property type="match status" value="1"/>
</dbReference>
<dbReference type="PROSITE" id="PS50084">
    <property type="entry name" value="KH_TYPE_1"/>
    <property type="match status" value="1"/>
</dbReference>
<keyword evidence="2 7" id="KW-0963">Cytoplasm</keyword>
<evidence type="ECO:0000256" key="7">
    <source>
        <dbReference type="HAMAP-Rule" id="MF_00945"/>
    </source>
</evidence>
<comment type="similarity">
    <text evidence="7">Belongs to the NusA family.</text>
</comment>
<keyword evidence="4 7" id="KW-0694">RNA-binding</keyword>
<evidence type="ECO:0000259" key="8">
    <source>
        <dbReference type="PROSITE" id="PS50126"/>
    </source>
</evidence>
<comment type="subunit">
    <text evidence="7">Monomer. Binds directly to the core enzyme of the DNA-dependent RNA polymerase and to nascent RNA.</text>
</comment>
<dbReference type="SMART" id="SM00316">
    <property type="entry name" value="S1"/>
    <property type="match status" value="1"/>
</dbReference>
<dbReference type="InterPro" id="IPR025249">
    <property type="entry name" value="TF_NusA_KH_1st"/>
</dbReference>
<dbReference type="InterPro" id="IPR003029">
    <property type="entry name" value="S1_domain"/>
</dbReference>
<dbReference type="eggNOG" id="COG0195">
    <property type="taxonomic scope" value="Bacteria"/>
</dbReference>
<dbReference type="GO" id="GO:0003700">
    <property type="term" value="F:DNA-binding transcription factor activity"/>
    <property type="evidence" value="ECO:0007669"/>
    <property type="project" value="InterPro"/>
</dbReference>
<dbReference type="FunFam" id="2.40.50.140:FF:000058">
    <property type="entry name" value="Transcription termination/antitermination protein NusA"/>
    <property type="match status" value="1"/>
</dbReference>
<dbReference type="InterPro" id="IPR030842">
    <property type="entry name" value="TF_NusA_bacterial"/>
</dbReference>
<keyword evidence="3 7" id="KW-0889">Transcription antitermination</keyword>
<evidence type="ECO:0000313" key="9">
    <source>
        <dbReference type="EMBL" id="AIA56157.1"/>
    </source>
</evidence>
<feature type="domain" description="S1 motif" evidence="8">
    <location>
        <begin position="138"/>
        <end position="202"/>
    </location>
</feature>
<dbReference type="Gene3D" id="2.40.50.140">
    <property type="entry name" value="Nucleic acid-binding proteins"/>
    <property type="match status" value="1"/>
</dbReference>
<dbReference type="SUPFAM" id="SSF54814">
    <property type="entry name" value="Prokaryotic type KH domain (KH-domain type II)"/>
    <property type="match status" value="2"/>
</dbReference>
<dbReference type="InterPro" id="IPR036555">
    <property type="entry name" value="NusA_N_sf"/>
</dbReference>
<dbReference type="InterPro" id="IPR010214">
    <property type="entry name" value="Tscrpt_termin_fac_NusA_C_rpt"/>
</dbReference>
<name>A0A060A1Z9_ACICK</name>
<dbReference type="CDD" id="cd22529">
    <property type="entry name" value="KH-II_NusA_rpt2"/>
    <property type="match status" value="1"/>
</dbReference>
<dbReference type="GO" id="GO:0003723">
    <property type="term" value="F:RNA binding"/>
    <property type="evidence" value="ECO:0007669"/>
    <property type="project" value="UniProtKB-UniRule"/>
</dbReference>
<dbReference type="PROSITE" id="PS50126">
    <property type="entry name" value="S1"/>
    <property type="match status" value="1"/>
</dbReference>
<dbReference type="FunFam" id="3.30.300.20:FF:000005">
    <property type="entry name" value="Transcription termination/antitermination protein NusA"/>
    <property type="match status" value="1"/>
</dbReference>
<dbReference type="InterPro" id="IPR012340">
    <property type="entry name" value="NA-bd_OB-fold"/>
</dbReference>
<dbReference type="InterPro" id="IPR010995">
    <property type="entry name" value="DNA_repair_Rad51/TF_NusA_a-hlx"/>
</dbReference>
<gene>
    <name evidence="7" type="primary">nusA</name>
    <name evidence="9" type="ORF">Acaty_c2304</name>
</gene>
<evidence type="ECO:0000256" key="4">
    <source>
        <dbReference type="ARBA" id="ARBA00022884"/>
    </source>
</evidence>
<dbReference type="KEGG" id="acz:Acaty_c2304"/>
<dbReference type="GO" id="GO:0000166">
    <property type="term" value="F:nucleotide binding"/>
    <property type="evidence" value="ECO:0007669"/>
    <property type="project" value="InterPro"/>
</dbReference>
<evidence type="ECO:0000256" key="3">
    <source>
        <dbReference type="ARBA" id="ARBA00022814"/>
    </source>
</evidence>
<dbReference type="GO" id="GO:0006353">
    <property type="term" value="P:DNA-templated transcription termination"/>
    <property type="evidence" value="ECO:0007669"/>
    <property type="project" value="UniProtKB-UniRule"/>
</dbReference>
<evidence type="ECO:0000256" key="1">
    <source>
        <dbReference type="ARBA" id="ARBA00022472"/>
    </source>
</evidence>
<dbReference type="NCBIfam" id="TIGR01953">
    <property type="entry name" value="NusA"/>
    <property type="match status" value="1"/>
</dbReference>
<dbReference type="HOGENOM" id="CLU_029242_0_0_6"/>
<dbReference type="Pfam" id="PF26594">
    <property type="entry name" value="KH_NusA_2nd"/>
    <property type="match status" value="1"/>
</dbReference>
<sequence>MSRELLYLADAVAHEKEVDREVIFQALEASLVSASKKKYGPNWDIVVTVDRKTGDYTTRRRWTVVADDAEDFEAEAQIRLSDARARDQGIAVGDVIEEELPDVEFGRIAAQTAKQVIVQRVRDAERDRIVADFAMRQGEIISGVVKRMEKGNAIIDMGRAEAILPKEEMIPREAIRPGDRIKVHLKEVRRVPRGPQLFLSRTSPELLMKLFAQEVPEIANGMIEIMGAARDPGLRAKLAVRSNEPRVDPVGACVGMRGNRVQTVINELKGERVDIVVWSPEPASFVINALSPAEVSSIIVDENTHSMDVVVDPEQLSLAIGRGGQNVRLASQLTGWTINILTEDEARAKREEEDARFRQQFMDDLGIDEDLATLLVNEGFTSIEEVAYVPVAEMLEIEGLDEELVTELRRRARDVLLNKAIAREEQVVLSEPAEDLLALEGMDKGLAHLLASKGITTAESLAELAVDELCELVDIEPERAKALILKARAPWFV</sequence>
<dbReference type="PANTHER" id="PTHR22648">
    <property type="entry name" value="TRANSCRIPTION TERMINATION FACTOR NUSA"/>
    <property type="match status" value="1"/>
</dbReference>
<dbReference type="InterPro" id="IPR010213">
    <property type="entry name" value="TF_NusA"/>
</dbReference>
<dbReference type="CDD" id="cd02134">
    <property type="entry name" value="KH-II_NusA_rpt1"/>
    <property type="match status" value="1"/>
</dbReference>
<dbReference type="Pfam" id="PF14520">
    <property type="entry name" value="HHH_5"/>
    <property type="match status" value="1"/>
</dbReference>
<dbReference type="SMART" id="SM00322">
    <property type="entry name" value="KH"/>
    <property type="match status" value="2"/>
</dbReference>
<comment type="subcellular location">
    <subcellularLocation>
        <location evidence="7">Cytoplasm</location>
    </subcellularLocation>
</comment>
<dbReference type="Proteomes" id="UP000005522">
    <property type="component" value="Chromosome"/>
</dbReference>
<dbReference type="EMBL" id="CP005986">
    <property type="protein sequence ID" value="AIA56157.1"/>
    <property type="molecule type" value="Genomic_DNA"/>
</dbReference>
<dbReference type="InterPro" id="IPR015946">
    <property type="entry name" value="KH_dom-like_a/b"/>
</dbReference>
<dbReference type="Gene3D" id="3.30.300.20">
    <property type="match status" value="2"/>
</dbReference>
<dbReference type="CDD" id="cd04455">
    <property type="entry name" value="S1_NusA"/>
    <property type="match status" value="1"/>
</dbReference>
<evidence type="ECO:0000256" key="2">
    <source>
        <dbReference type="ARBA" id="ARBA00022490"/>
    </source>
</evidence>
<dbReference type="FunFam" id="3.30.300.20:FF:000002">
    <property type="entry name" value="Transcription termination/antitermination protein NusA"/>
    <property type="match status" value="1"/>
</dbReference>
<dbReference type="GO" id="GO:0005829">
    <property type="term" value="C:cytosol"/>
    <property type="evidence" value="ECO:0007669"/>
    <property type="project" value="TreeGrafter"/>
</dbReference>
<dbReference type="Gene3D" id="1.10.150.20">
    <property type="entry name" value="5' to 3' exonuclease, C-terminal subdomain"/>
    <property type="match status" value="2"/>
</dbReference>
<dbReference type="RefSeq" id="WP_004868769.1">
    <property type="nucleotide sequence ID" value="NZ_CP005986.1"/>
</dbReference>
<keyword evidence="6 7" id="KW-0804">Transcription</keyword>
<reference evidence="9 10" key="1">
    <citation type="journal article" date="2009" name="J. Bacteriol.">
        <title>Draft genome sequence of the extremely acidophilic bacterium Acidithiobacillus caldus ATCC 51756 reveals metabolic versatility in the genus Acidithiobacillus.</title>
        <authorList>
            <person name="Valdes J."/>
            <person name="Quatrini R."/>
            <person name="Hallberg K."/>
            <person name="Dopson M."/>
            <person name="Valenzuela P.D."/>
            <person name="Holmes D.S."/>
        </authorList>
    </citation>
    <scope>NUCLEOTIDE SEQUENCE [LARGE SCALE GENOMIC DNA]</scope>
    <source>
        <strain evidence="10">ATCC 51756 / DSM 8584 / KU</strain>
    </source>
</reference>
<keyword evidence="1 7" id="KW-0806">Transcription termination</keyword>
<dbReference type="InterPro" id="IPR004087">
    <property type="entry name" value="KH_dom"/>
</dbReference>
<dbReference type="NCBIfam" id="TIGR01954">
    <property type="entry name" value="nusA_Cterm_rpt"/>
    <property type="match status" value="1"/>
</dbReference>
<keyword evidence="5 7" id="KW-0805">Transcription regulation</keyword>
<dbReference type="InterPro" id="IPR009019">
    <property type="entry name" value="KH_sf_prok-type"/>
</dbReference>
<evidence type="ECO:0000256" key="5">
    <source>
        <dbReference type="ARBA" id="ARBA00023015"/>
    </source>
</evidence>
<evidence type="ECO:0000313" key="10">
    <source>
        <dbReference type="Proteomes" id="UP000005522"/>
    </source>
</evidence>
<dbReference type="PANTHER" id="PTHR22648:SF0">
    <property type="entry name" value="TRANSCRIPTION TERMINATION_ANTITERMINATION PROTEIN NUSA"/>
    <property type="match status" value="1"/>
</dbReference>
<dbReference type="GO" id="GO:0031564">
    <property type="term" value="P:transcription antitermination"/>
    <property type="evidence" value="ECO:0007669"/>
    <property type="project" value="UniProtKB-UniRule"/>
</dbReference>
<dbReference type="Pfam" id="PF00575">
    <property type="entry name" value="S1"/>
    <property type="match status" value="1"/>
</dbReference>
<dbReference type="InterPro" id="IPR058582">
    <property type="entry name" value="KH_NusA_2nd"/>
</dbReference>
<dbReference type="SUPFAM" id="SSF50249">
    <property type="entry name" value="Nucleic acid-binding proteins"/>
    <property type="match status" value="1"/>
</dbReference>